<dbReference type="RefSeq" id="WP_090140654.1">
    <property type="nucleotide sequence ID" value="NZ_DAWDAH010000011.1"/>
</dbReference>
<gene>
    <name evidence="2" type="ORF">WMO14_01005</name>
</gene>
<proteinExistence type="predicted"/>
<feature type="transmembrane region" description="Helical" evidence="1">
    <location>
        <begin position="64"/>
        <end position="85"/>
    </location>
</feature>
<evidence type="ECO:0000313" key="3">
    <source>
        <dbReference type="Proteomes" id="UP001442364"/>
    </source>
</evidence>
<evidence type="ECO:0000313" key="2">
    <source>
        <dbReference type="EMBL" id="MEQ2378464.1"/>
    </source>
</evidence>
<sequence length="202" mass="22596">MSSLNSQSDNTVDEHIIDEAKQSGISEKEAKNIIEEEEGIELLQHSGNLYESTDDKYKDNLSSAITFFVCGAAGIIILILNDIGILKFVTKGSSNFILVNVVLGLLFVGFIAIGFWSLKYSKKIKSNASIENEATDTIINWLNDNVTKEDIEGSYNNDIAEEMKYFNRSDYIKNAIMKQFPDTSEGLCDTISDKYIDSIFNM</sequence>
<evidence type="ECO:0000256" key="1">
    <source>
        <dbReference type="SAM" id="Phobius"/>
    </source>
</evidence>
<dbReference type="Proteomes" id="UP001442364">
    <property type="component" value="Unassembled WGS sequence"/>
</dbReference>
<dbReference type="EMBL" id="JBBMER010000001">
    <property type="protein sequence ID" value="MEQ2378464.1"/>
    <property type="molecule type" value="Genomic_DNA"/>
</dbReference>
<keyword evidence="1" id="KW-0812">Transmembrane</keyword>
<keyword evidence="1" id="KW-0472">Membrane</keyword>
<keyword evidence="3" id="KW-1185">Reference proteome</keyword>
<feature type="transmembrane region" description="Helical" evidence="1">
    <location>
        <begin position="97"/>
        <end position="118"/>
    </location>
</feature>
<reference evidence="2 3" key="1">
    <citation type="submission" date="2024-03" db="EMBL/GenBank/DDBJ databases">
        <title>Human intestinal bacterial collection.</title>
        <authorList>
            <person name="Pauvert C."/>
            <person name="Hitch T.C.A."/>
            <person name="Clavel T."/>
        </authorList>
    </citation>
    <scope>NUCLEOTIDE SEQUENCE [LARGE SCALE GENOMIC DNA]</scope>
    <source>
        <strain evidence="2 3">CLA-AA-H255</strain>
    </source>
</reference>
<name>A0ABV1BRT2_9FIRM</name>
<protein>
    <submittedName>
        <fullName evidence="2">Uncharacterized protein</fullName>
    </submittedName>
</protein>
<accession>A0ABV1BRT2</accession>
<keyword evidence="1" id="KW-1133">Transmembrane helix</keyword>
<comment type="caution">
    <text evidence="2">The sequence shown here is derived from an EMBL/GenBank/DDBJ whole genome shotgun (WGS) entry which is preliminary data.</text>
</comment>
<organism evidence="2 3">
    <name type="scientific">[Lactobacillus] rogosae</name>
    <dbReference type="NCBI Taxonomy" id="706562"/>
    <lineage>
        <taxon>Bacteria</taxon>
        <taxon>Bacillati</taxon>
        <taxon>Bacillota</taxon>
        <taxon>Clostridia</taxon>
        <taxon>Lachnospirales</taxon>
        <taxon>Lachnospiraceae</taxon>
        <taxon>Lachnospira</taxon>
    </lineage>
</organism>